<dbReference type="GO" id="GO:1904263">
    <property type="term" value="P:positive regulation of TORC1 signaling"/>
    <property type="evidence" value="ECO:0007669"/>
    <property type="project" value="TreeGrafter"/>
</dbReference>
<gene>
    <name evidence="5" type="ORF">BDZ90DRAFT_230360</name>
</gene>
<protein>
    <recommendedName>
        <fullName evidence="7">GTP-binding protein</fullName>
    </recommendedName>
</protein>
<dbReference type="Gene3D" id="3.40.50.300">
    <property type="entry name" value="P-loop containing nucleotide triphosphate hydrolases"/>
    <property type="match status" value="2"/>
</dbReference>
<comment type="similarity">
    <text evidence="1">Belongs to the GTR/RAG GTP-binding protein family.</text>
</comment>
<feature type="compositionally biased region" description="Basic and acidic residues" evidence="4">
    <location>
        <begin position="633"/>
        <end position="651"/>
    </location>
</feature>
<dbReference type="Gene3D" id="3.30.450.190">
    <property type="match status" value="1"/>
</dbReference>
<evidence type="ECO:0000313" key="6">
    <source>
        <dbReference type="Proteomes" id="UP000245884"/>
    </source>
</evidence>
<feature type="compositionally biased region" description="Low complexity" evidence="4">
    <location>
        <begin position="209"/>
        <end position="234"/>
    </location>
</feature>
<evidence type="ECO:0000256" key="3">
    <source>
        <dbReference type="ARBA" id="ARBA00023134"/>
    </source>
</evidence>
<dbReference type="InterPro" id="IPR006762">
    <property type="entry name" value="Gtr1_RagA"/>
</dbReference>
<organism evidence="5 6">
    <name type="scientific">Jaminaea rosea</name>
    <dbReference type="NCBI Taxonomy" id="1569628"/>
    <lineage>
        <taxon>Eukaryota</taxon>
        <taxon>Fungi</taxon>
        <taxon>Dikarya</taxon>
        <taxon>Basidiomycota</taxon>
        <taxon>Ustilaginomycotina</taxon>
        <taxon>Exobasidiomycetes</taxon>
        <taxon>Microstromatales</taxon>
        <taxon>Microstromatales incertae sedis</taxon>
        <taxon>Jaminaea</taxon>
    </lineage>
</organism>
<feature type="region of interest" description="Disordered" evidence="4">
    <location>
        <begin position="207"/>
        <end position="263"/>
    </location>
</feature>
<dbReference type="GO" id="GO:1990131">
    <property type="term" value="C:Gtr1-Gtr2 GTPase complex"/>
    <property type="evidence" value="ECO:0007669"/>
    <property type="project" value="TreeGrafter"/>
</dbReference>
<feature type="compositionally biased region" description="Basic and acidic residues" evidence="4">
    <location>
        <begin position="558"/>
        <end position="567"/>
    </location>
</feature>
<dbReference type="GO" id="GO:0005525">
    <property type="term" value="F:GTP binding"/>
    <property type="evidence" value="ECO:0007669"/>
    <property type="project" value="UniProtKB-KW"/>
</dbReference>
<dbReference type="GO" id="GO:0010507">
    <property type="term" value="P:negative regulation of autophagy"/>
    <property type="evidence" value="ECO:0007669"/>
    <property type="project" value="TreeGrafter"/>
</dbReference>
<keyword evidence="3" id="KW-0342">GTP-binding</keyword>
<accession>A0A316UW18</accession>
<dbReference type="Pfam" id="PF04670">
    <property type="entry name" value="Gtr1_RagA"/>
    <property type="match status" value="3"/>
</dbReference>
<dbReference type="GO" id="GO:0009267">
    <property type="term" value="P:cellular response to starvation"/>
    <property type="evidence" value="ECO:0007669"/>
    <property type="project" value="TreeGrafter"/>
</dbReference>
<evidence type="ECO:0000256" key="1">
    <source>
        <dbReference type="ARBA" id="ARBA00007756"/>
    </source>
</evidence>
<evidence type="ECO:0000256" key="2">
    <source>
        <dbReference type="ARBA" id="ARBA00022741"/>
    </source>
</evidence>
<name>A0A316UW18_9BASI</name>
<dbReference type="OrthoDB" id="26136at2759"/>
<feature type="region of interest" description="Disordered" evidence="4">
    <location>
        <begin position="168"/>
        <end position="193"/>
    </location>
</feature>
<dbReference type="AlphaFoldDB" id="A0A316UW18"/>
<keyword evidence="2" id="KW-0547">Nucleotide-binding</keyword>
<sequence length="663" mass="69649">MASSRPHPQILLMGMRRSGKTSLLQVLHHHLPPNDTLYLDSTLRPYATTLRPWSPVTIWDGITPQAPLTHAAKDGNVLPDVSLPNGGGPLSWNSISSIIWVLDAQDDYLLSLSQLHSLILVAYANNPRVHVHVFLHKMDGLSEDYRDDTQTDVEKRIEDDLTDASSSFQFARGVSGPRRDSEGAVLDDDDAEGDKVDWTRLERKAVDRATGAASSSDEASATPSSAAAAAASTSRSRDQPTGSFRRRRPSSAKSSTNGHGVSGSGMVALESEVRLSLHQTSIFDSSLFVAFSRVLQDLVLASPGNILRGALNRLIDGFVDSCAPRADDQDDGEGAGIPQHSSPGQGSLAKDLAASTVGIAPTAAQSTNNVLVEKLYLLDLPTRTYLASDSSPFDKTTFQVVCDYLGFLVNLSGLFANLKHQGGAKMAEDVTGNKKRWGSSTLRLASMNAAAAGPSVVGGAGSVAAPGEGGEDVPGSPSLSAVGGVSKAEPAGPAAPTEEELRLCFWQLDQRLALVGVISAQQQQQVGMSSKHRGSVTTMSSRPTSRASEQEGEEEEEKERGGDDGDKTTIPSGSAIEDAAAKTIQTEAAAATASDAEALVEQNVDIFRRAIAALLEATTIPPAAGKVGAEETAAGKKEPKQVVRELWKSSGEEGGGGQTSVAA</sequence>
<feature type="region of interest" description="Disordered" evidence="4">
    <location>
        <begin position="626"/>
        <end position="663"/>
    </location>
</feature>
<feature type="region of interest" description="Disordered" evidence="4">
    <location>
        <begin position="325"/>
        <end position="348"/>
    </location>
</feature>
<evidence type="ECO:0000256" key="4">
    <source>
        <dbReference type="SAM" id="MobiDB-lite"/>
    </source>
</evidence>
<evidence type="ECO:0000313" key="5">
    <source>
        <dbReference type="EMBL" id="PWN29490.1"/>
    </source>
</evidence>
<dbReference type="GeneID" id="37027265"/>
<keyword evidence="6" id="KW-1185">Reference proteome</keyword>
<feature type="region of interest" description="Disordered" evidence="4">
    <location>
        <begin position="523"/>
        <end position="572"/>
    </location>
</feature>
<feature type="compositionally biased region" description="Gly residues" evidence="4">
    <location>
        <begin position="652"/>
        <end position="663"/>
    </location>
</feature>
<dbReference type="GO" id="GO:0000329">
    <property type="term" value="C:fungal-type vacuole membrane"/>
    <property type="evidence" value="ECO:0007669"/>
    <property type="project" value="TreeGrafter"/>
</dbReference>
<proteinExistence type="inferred from homology"/>
<reference evidence="5 6" key="1">
    <citation type="journal article" date="2018" name="Mol. Biol. Evol.">
        <title>Broad Genomic Sampling Reveals a Smut Pathogenic Ancestry of the Fungal Clade Ustilaginomycotina.</title>
        <authorList>
            <person name="Kijpornyongpan T."/>
            <person name="Mondo S.J."/>
            <person name="Barry K."/>
            <person name="Sandor L."/>
            <person name="Lee J."/>
            <person name="Lipzen A."/>
            <person name="Pangilinan J."/>
            <person name="LaButti K."/>
            <person name="Hainaut M."/>
            <person name="Henrissat B."/>
            <person name="Grigoriev I.V."/>
            <person name="Spatafora J.W."/>
            <person name="Aime M.C."/>
        </authorList>
    </citation>
    <scope>NUCLEOTIDE SEQUENCE [LARGE SCALE GENOMIC DNA]</scope>
    <source>
        <strain evidence="5 6">MCA 5214</strain>
    </source>
</reference>
<dbReference type="InterPro" id="IPR027417">
    <property type="entry name" value="P-loop_NTPase"/>
</dbReference>
<feature type="compositionally biased region" description="Polar residues" evidence="4">
    <location>
        <begin position="535"/>
        <end position="547"/>
    </location>
</feature>
<dbReference type="SUPFAM" id="SSF52540">
    <property type="entry name" value="P-loop containing nucleoside triphosphate hydrolases"/>
    <property type="match status" value="1"/>
</dbReference>
<evidence type="ECO:0008006" key="7">
    <source>
        <dbReference type="Google" id="ProtNLM"/>
    </source>
</evidence>
<dbReference type="STRING" id="1569628.A0A316UW18"/>
<feature type="region of interest" description="Disordered" evidence="4">
    <location>
        <begin position="462"/>
        <end position="494"/>
    </location>
</feature>
<dbReference type="GO" id="GO:0003924">
    <property type="term" value="F:GTPase activity"/>
    <property type="evidence" value="ECO:0007669"/>
    <property type="project" value="TreeGrafter"/>
</dbReference>
<dbReference type="RefSeq" id="XP_025364102.1">
    <property type="nucleotide sequence ID" value="XM_025505442.1"/>
</dbReference>
<dbReference type="GO" id="GO:0005634">
    <property type="term" value="C:nucleus"/>
    <property type="evidence" value="ECO:0007669"/>
    <property type="project" value="TreeGrafter"/>
</dbReference>
<dbReference type="PANTHER" id="PTHR11259">
    <property type="entry name" value="RAS-RELATED GTP BINDING RAG/GTR YEAST"/>
    <property type="match status" value="1"/>
</dbReference>
<dbReference type="Proteomes" id="UP000245884">
    <property type="component" value="Unassembled WGS sequence"/>
</dbReference>
<dbReference type="EMBL" id="KZ819663">
    <property type="protein sequence ID" value="PWN29490.1"/>
    <property type="molecule type" value="Genomic_DNA"/>
</dbReference>
<dbReference type="PANTHER" id="PTHR11259:SF2">
    <property type="entry name" value="GH16429P"/>
    <property type="match status" value="1"/>
</dbReference>